<evidence type="ECO:0000313" key="3">
    <source>
        <dbReference type="Proteomes" id="UP000008062"/>
    </source>
</evidence>
<feature type="compositionally biased region" description="Basic and acidic residues" evidence="1">
    <location>
        <begin position="64"/>
        <end position="73"/>
    </location>
</feature>
<name>F9XS46_ZYMTI</name>
<evidence type="ECO:0000313" key="2">
    <source>
        <dbReference type="EMBL" id="EGP81941.1"/>
    </source>
</evidence>
<gene>
    <name evidence="2" type="ORF">MYCGRDRAFT_98035</name>
</gene>
<dbReference type="KEGG" id="ztr:MYCGRDRAFT_98035"/>
<protein>
    <submittedName>
        <fullName evidence="2">Uncharacterized protein</fullName>
    </submittedName>
</protein>
<dbReference type="RefSeq" id="XP_003846965.1">
    <property type="nucleotide sequence ID" value="XM_003846917.1"/>
</dbReference>
<reference evidence="2 3" key="1">
    <citation type="journal article" date="2011" name="PLoS Genet.">
        <title>Finished genome of the fungal wheat pathogen Mycosphaerella graminicola reveals dispensome structure, chromosome plasticity, and stealth pathogenesis.</title>
        <authorList>
            <person name="Goodwin S.B."/>
            <person name="Ben M'barek S."/>
            <person name="Dhillon B."/>
            <person name="Wittenberg A.H.J."/>
            <person name="Crane C.F."/>
            <person name="Hane J.K."/>
            <person name="Foster A.J."/>
            <person name="Van der Lee T.A.J."/>
            <person name="Grimwood J."/>
            <person name="Aerts A."/>
            <person name="Antoniw J."/>
            <person name="Bailey A."/>
            <person name="Bluhm B."/>
            <person name="Bowler J."/>
            <person name="Bristow J."/>
            <person name="van der Burgt A."/>
            <person name="Canto-Canche B."/>
            <person name="Churchill A.C.L."/>
            <person name="Conde-Ferraez L."/>
            <person name="Cools H.J."/>
            <person name="Coutinho P.M."/>
            <person name="Csukai M."/>
            <person name="Dehal P."/>
            <person name="De Wit P."/>
            <person name="Donzelli B."/>
            <person name="van de Geest H.C."/>
            <person name="van Ham R.C.H.J."/>
            <person name="Hammond-Kosack K.E."/>
            <person name="Henrissat B."/>
            <person name="Kilian A."/>
            <person name="Kobayashi A.K."/>
            <person name="Koopmann E."/>
            <person name="Kourmpetis Y."/>
            <person name="Kuzniar A."/>
            <person name="Lindquist E."/>
            <person name="Lombard V."/>
            <person name="Maliepaard C."/>
            <person name="Martins N."/>
            <person name="Mehrabi R."/>
            <person name="Nap J.P.H."/>
            <person name="Ponomarenko A."/>
            <person name="Rudd J.J."/>
            <person name="Salamov A."/>
            <person name="Schmutz J."/>
            <person name="Schouten H.J."/>
            <person name="Shapiro H."/>
            <person name="Stergiopoulos I."/>
            <person name="Torriani S.F.F."/>
            <person name="Tu H."/>
            <person name="de Vries R.P."/>
            <person name="Waalwijk C."/>
            <person name="Ware S.B."/>
            <person name="Wiebenga A."/>
            <person name="Zwiers L.-H."/>
            <person name="Oliver R.P."/>
            <person name="Grigoriev I.V."/>
            <person name="Kema G.H.J."/>
        </authorList>
    </citation>
    <scope>NUCLEOTIDE SEQUENCE [LARGE SCALE GENOMIC DNA]</scope>
    <source>
        <strain evidence="3">CBS 115943 / IPO323</strain>
    </source>
</reference>
<dbReference type="HOGENOM" id="CLU_2212049_0_0_1"/>
<sequence length="107" mass="11454">MGSEDTGAGDKEFDEDIPPSPATIRSQVSNCPEEPKKNGEGRLQLILIRPAAIINSSILSKRELRSVADRDDGEHEDDNLSAFGSRAEGTNEEGQGGKRAYVGRQGG</sequence>
<organism evidence="2 3">
    <name type="scientific">Zymoseptoria tritici (strain CBS 115943 / IPO323)</name>
    <name type="common">Speckled leaf blotch fungus</name>
    <name type="synonym">Septoria tritici</name>
    <dbReference type="NCBI Taxonomy" id="336722"/>
    <lineage>
        <taxon>Eukaryota</taxon>
        <taxon>Fungi</taxon>
        <taxon>Dikarya</taxon>
        <taxon>Ascomycota</taxon>
        <taxon>Pezizomycotina</taxon>
        <taxon>Dothideomycetes</taxon>
        <taxon>Dothideomycetidae</taxon>
        <taxon>Mycosphaerellales</taxon>
        <taxon>Mycosphaerellaceae</taxon>
        <taxon>Zymoseptoria</taxon>
    </lineage>
</organism>
<accession>F9XS46</accession>
<evidence type="ECO:0000256" key="1">
    <source>
        <dbReference type="SAM" id="MobiDB-lite"/>
    </source>
</evidence>
<dbReference type="VEuPathDB" id="FungiDB:ZTRI_20.48"/>
<proteinExistence type="predicted"/>
<dbReference type="Proteomes" id="UP000008062">
    <property type="component" value="Chromosome 20"/>
</dbReference>
<feature type="region of interest" description="Disordered" evidence="1">
    <location>
        <begin position="1"/>
        <end position="38"/>
    </location>
</feature>
<dbReference type="GeneID" id="13396716"/>
<dbReference type="InParanoid" id="F9XS46"/>
<feature type="region of interest" description="Disordered" evidence="1">
    <location>
        <begin position="64"/>
        <end position="107"/>
    </location>
</feature>
<dbReference type="EMBL" id="CM001215">
    <property type="protein sequence ID" value="EGP81941.1"/>
    <property type="molecule type" value="Genomic_DNA"/>
</dbReference>
<keyword evidence="3" id="KW-1185">Reference proteome</keyword>
<dbReference type="AlphaFoldDB" id="F9XS46"/>